<feature type="chain" id="PRO_5007300643" description="Spore coat protein U domain-containing protein" evidence="1">
    <location>
        <begin position="26"/>
        <end position="183"/>
    </location>
</feature>
<dbReference type="EMBL" id="ANNX02000020">
    <property type="protein sequence ID" value="KYC42475.1"/>
    <property type="molecule type" value="Genomic_DNA"/>
</dbReference>
<dbReference type="Proteomes" id="UP000076925">
    <property type="component" value="Unassembled WGS sequence"/>
</dbReference>
<evidence type="ECO:0008006" key="4">
    <source>
        <dbReference type="Google" id="ProtNLM"/>
    </source>
</evidence>
<dbReference type="OrthoDB" id="9831604at2"/>
<organism evidence="2 3">
    <name type="scientific">Scytonema hofmannii PCC 7110</name>
    <dbReference type="NCBI Taxonomy" id="128403"/>
    <lineage>
        <taxon>Bacteria</taxon>
        <taxon>Bacillati</taxon>
        <taxon>Cyanobacteriota</taxon>
        <taxon>Cyanophyceae</taxon>
        <taxon>Nostocales</taxon>
        <taxon>Scytonemataceae</taxon>
        <taxon>Scytonema</taxon>
    </lineage>
</organism>
<evidence type="ECO:0000313" key="3">
    <source>
        <dbReference type="Proteomes" id="UP000076925"/>
    </source>
</evidence>
<proteinExistence type="predicted"/>
<dbReference type="STRING" id="128403.WA1_21155"/>
<name>A0A139XCR8_9CYAN</name>
<gene>
    <name evidence="2" type="ORF">WA1_21155</name>
</gene>
<keyword evidence="3" id="KW-1185">Reference proteome</keyword>
<dbReference type="RefSeq" id="WP_017747622.1">
    <property type="nucleotide sequence ID" value="NZ_KQ976354.1"/>
</dbReference>
<accession>A0A139XCR8</accession>
<keyword evidence="1" id="KW-0732">Signal</keyword>
<dbReference type="AlphaFoldDB" id="A0A139XCR8"/>
<sequence>MSLSKYLIACAAIATSFVVSSVASANDRDVEATTIPASACRPRNDVADAAVGLSNGAYVFNGSATGTVILYCPLPINRHTISDMTNDNDISTYRVYYRDTDGMGTGAEIETRLHYRDSAGLHGVGTTWSSNESNMTGNTIRYVDLNHNVGFDRLYFFTVIMRRTTTGQDPAFSGIDFASPPIL</sequence>
<feature type="signal peptide" evidence="1">
    <location>
        <begin position="1"/>
        <end position="25"/>
    </location>
</feature>
<evidence type="ECO:0000313" key="2">
    <source>
        <dbReference type="EMBL" id="KYC42475.1"/>
    </source>
</evidence>
<evidence type="ECO:0000256" key="1">
    <source>
        <dbReference type="SAM" id="SignalP"/>
    </source>
</evidence>
<comment type="caution">
    <text evidence="2">The sequence shown here is derived from an EMBL/GenBank/DDBJ whole genome shotgun (WGS) entry which is preliminary data.</text>
</comment>
<protein>
    <recommendedName>
        <fullName evidence="4">Spore coat protein U domain-containing protein</fullName>
    </recommendedName>
</protein>
<reference evidence="2 3" key="1">
    <citation type="journal article" date="2013" name="Genome Biol. Evol.">
        <title>Genomes of Stigonematalean cyanobacteria (subsection V) and the evolution of oxygenic photosynthesis from prokaryotes to plastids.</title>
        <authorList>
            <person name="Dagan T."/>
            <person name="Roettger M."/>
            <person name="Stucken K."/>
            <person name="Landan G."/>
            <person name="Koch R."/>
            <person name="Major P."/>
            <person name="Gould S.B."/>
            <person name="Goremykin V.V."/>
            <person name="Rippka R."/>
            <person name="Tandeau de Marsac N."/>
            <person name="Gugger M."/>
            <person name="Lockhart P.J."/>
            <person name="Allen J.F."/>
            <person name="Brune I."/>
            <person name="Maus I."/>
            <person name="Puhler A."/>
            <person name="Martin W.F."/>
        </authorList>
    </citation>
    <scope>NUCLEOTIDE SEQUENCE [LARGE SCALE GENOMIC DNA]</scope>
    <source>
        <strain evidence="2 3">PCC 7110</strain>
    </source>
</reference>